<feature type="DNA-binding region" description="H-T-H motif" evidence="2">
    <location>
        <begin position="62"/>
        <end position="81"/>
    </location>
</feature>
<keyword evidence="1 2" id="KW-0238">DNA-binding</keyword>
<dbReference type="SUPFAM" id="SSF46689">
    <property type="entry name" value="Homeodomain-like"/>
    <property type="match status" value="1"/>
</dbReference>
<dbReference type="EMBL" id="BKAJ01000189">
    <property type="protein sequence ID" value="GEP60910.1"/>
    <property type="molecule type" value="Genomic_DNA"/>
</dbReference>
<sequence length="228" mass="24570">MSEAAVQPRGNAVAQSSEAGMGDMSRSETGRSDGRNRRAAETRRKIIAAAKAMISETSTAPTVVAVAKRADVSVRSVFQHFGDVESLFVTVVDSVRDDLVVPPPTPSNRPLDARIPLVVENLAQVFDKIVPLRVAAGQFVNHPALTERAKVSTLELREATLEAFGPEFATLSEQAKEELLDAIGAALSLEAWIVLRRRDGLSYERATAVWRLTLEALLAHGFAAPATE</sequence>
<dbReference type="PROSITE" id="PS50977">
    <property type="entry name" value="HTH_TETR_2"/>
    <property type="match status" value="1"/>
</dbReference>
<evidence type="ECO:0000313" key="5">
    <source>
        <dbReference type="EMBL" id="GEP60910.1"/>
    </source>
</evidence>
<dbReference type="AlphaFoldDB" id="A0A512NPN6"/>
<name>A0A512NPN6_9HYPH</name>
<keyword evidence="6" id="KW-1185">Reference proteome</keyword>
<dbReference type="Gene3D" id="1.10.357.10">
    <property type="entry name" value="Tetracycline Repressor, domain 2"/>
    <property type="match status" value="1"/>
</dbReference>
<evidence type="ECO:0000256" key="1">
    <source>
        <dbReference type="ARBA" id="ARBA00023125"/>
    </source>
</evidence>
<comment type="caution">
    <text evidence="5">The sequence shown here is derived from an EMBL/GenBank/DDBJ whole genome shotgun (WGS) entry which is preliminary data.</text>
</comment>
<dbReference type="OrthoDB" id="8911656at2"/>
<gene>
    <name evidence="5" type="ORF">RSO01_80760</name>
</gene>
<evidence type="ECO:0000313" key="6">
    <source>
        <dbReference type="Proteomes" id="UP000321058"/>
    </source>
</evidence>
<feature type="domain" description="HTH tetR-type" evidence="4">
    <location>
        <begin position="40"/>
        <end position="99"/>
    </location>
</feature>
<accession>A0A512NPN6</accession>
<reference evidence="5 6" key="1">
    <citation type="submission" date="2019-07" db="EMBL/GenBank/DDBJ databases">
        <title>Whole genome shotgun sequence of Reyranella soli NBRC 108950.</title>
        <authorList>
            <person name="Hosoyama A."/>
            <person name="Uohara A."/>
            <person name="Ohji S."/>
            <person name="Ichikawa N."/>
        </authorList>
    </citation>
    <scope>NUCLEOTIDE SEQUENCE [LARGE SCALE GENOMIC DNA]</scope>
    <source>
        <strain evidence="5 6">NBRC 108950</strain>
    </source>
</reference>
<proteinExistence type="predicted"/>
<feature type="compositionally biased region" description="Basic and acidic residues" evidence="3">
    <location>
        <begin position="25"/>
        <end position="40"/>
    </location>
</feature>
<evidence type="ECO:0000256" key="3">
    <source>
        <dbReference type="SAM" id="MobiDB-lite"/>
    </source>
</evidence>
<dbReference type="InterPro" id="IPR009057">
    <property type="entry name" value="Homeodomain-like_sf"/>
</dbReference>
<evidence type="ECO:0000259" key="4">
    <source>
        <dbReference type="PROSITE" id="PS50977"/>
    </source>
</evidence>
<evidence type="ECO:0000256" key="2">
    <source>
        <dbReference type="PROSITE-ProRule" id="PRU00335"/>
    </source>
</evidence>
<dbReference type="Proteomes" id="UP000321058">
    <property type="component" value="Unassembled WGS sequence"/>
</dbReference>
<protein>
    <recommendedName>
        <fullName evidence="4">HTH tetR-type domain-containing protein</fullName>
    </recommendedName>
</protein>
<dbReference type="Pfam" id="PF00440">
    <property type="entry name" value="TetR_N"/>
    <property type="match status" value="1"/>
</dbReference>
<dbReference type="InterPro" id="IPR001647">
    <property type="entry name" value="HTH_TetR"/>
</dbReference>
<feature type="region of interest" description="Disordered" evidence="3">
    <location>
        <begin position="1"/>
        <end position="40"/>
    </location>
</feature>
<dbReference type="GO" id="GO:0003677">
    <property type="term" value="F:DNA binding"/>
    <property type="evidence" value="ECO:0007669"/>
    <property type="project" value="UniProtKB-UniRule"/>
</dbReference>
<organism evidence="5 6">
    <name type="scientific">Reyranella soli</name>
    <dbReference type="NCBI Taxonomy" id="1230389"/>
    <lineage>
        <taxon>Bacteria</taxon>
        <taxon>Pseudomonadati</taxon>
        <taxon>Pseudomonadota</taxon>
        <taxon>Alphaproteobacteria</taxon>
        <taxon>Hyphomicrobiales</taxon>
        <taxon>Reyranellaceae</taxon>
        <taxon>Reyranella</taxon>
    </lineage>
</organism>